<evidence type="ECO:0000256" key="1">
    <source>
        <dbReference type="SAM" id="Phobius"/>
    </source>
</evidence>
<feature type="transmembrane region" description="Helical" evidence="1">
    <location>
        <begin position="179"/>
        <end position="201"/>
    </location>
</feature>
<reference evidence="3" key="1">
    <citation type="submission" date="2016-11" db="UniProtKB">
        <authorList>
            <consortium name="WormBaseParasite"/>
        </authorList>
    </citation>
    <scope>IDENTIFICATION</scope>
</reference>
<dbReference type="SUPFAM" id="SSF81321">
    <property type="entry name" value="Family A G protein-coupled receptor-like"/>
    <property type="match status" value="1"/>
</dbReference>
<feature type="transmembrane region" description="Helical" evidence="1">
    <location>
        <begin position="130"/>
        <end position="155"/>
    </location>
</feature>
<feature type="transmembrane region" description="Helical" evidence="1">
    <location>
        <begin position="20"/>
        <end position="40"/>
    </location>
</feature>
<feature type="transmembrane region" description="Helical" evidence="1">
    <location>
        <begin position="89"/>
        <end position="110"/>
    </location>
</feature>
<sequence>MANDTGPGDVPDNYRMLYGMLYISLAALPLPVYVFALYVIMKSSTFRRHMSYWIIFALGAFECVQLLGHIYLGIAVVRDDAGPKWAEKFFMAINSFTLSGAMQMTFLLSFNRLSVITDWFGAPKGFYKSYMAVSVLYVAALVALFTTDLAGLTYYSKLLVNIYDSSYPLSGFFADLDSFFAAGCVGFSFLFYVLTVAYLVVQRFSLRTINHGTIPKRELVILFQGIVIFALQMVLVMGSLPWFSFVPNVPLVYWATGAYNIFGIVAAGWVNPIMYLTMNRKLRAKIGEQFKKSVPFPTKIHSESGNPSLFHVQVPSRLSSHSS</sequence>
<feature type="transmembrane region" description="Helical" evidence="1">
    <location>
        <begin position="52"/>
        <end position="77"/>
    </location>
</feature>
<keyword evidence="2" id="KW-1185">Reference proteome</keyword>
<dbReference type="InterPro" id="IPR019425">
    <property type="entry name" value="7TM_GPCR_serpentine_rcpt_Srt"/>
</dbReference>
<keyword evidence="1" id="KW-0812">Transmembrane</keyword>
<protein>
    <submittedName>
        <fullName evidence="3">G protein-coupled receptor</fullName>
    </submittedName>
</protein>
<dbReference type="WBParaSite" id="L893_g5727.t1">
    <property type="protein sequence ID" value="L893_g5727.t1"/>
    <property type="gene ID" value="L893_g5727"/>
</dbReference>
<evidence type="ECO:0000313" key="2">
    <source>
        <dbReference type="Proteomes" id="UP000095287"/>
    </source>
</evidence>
<proteinExistence type="predicted"/>
<feature type="transmembrane region" description="Helical" evidence="1">
    <location>
        <begin position="251"/>
        <end position="276"/>
    </location>
</feature>
<dbReference type="PANTHER" id="PTHR23021:SF82">
    <property type="entry name" value="G PROTEIN-COUPLED RECEPTOR"/>
    <property type="match status" value="1"/>
</dbReference>
<keyword evidence="1" id="KW-0472">Membrane</keyword>
<name>A0A1I8AGK9_9BILA</name>
<dbReference type="PANTHER" id="PTHR23021">
    <property type="entry name" value="SERPENTINE RECEPTOR, CLASS T"/>
    <property type="match status" value="1"/>
</dbReference>
<dbReference type="Proteomes" id="UP000095287">
    <property type="component" value="Unplaced"/>
</dbReference>
<dbReference type="Gene3D" id="1.20.1070.10">
    <property type="entry name" value="Rhodopsin 7-helix transmembrane proteins"/>
    <property type="match status" value="1"/>
</dbReference>
<organism evidence="2 3">
    <name type="scientific">Steinernema glaseri</name>
    <dbReference type="NCBI Taxonomy" id="37863"/>
    <lineage>
        <taxon>Eukaryota</taxon>
        <taxon>Metazoa</taxon>
        <taxon>Ecdysozoa</taxon>
        <taxon>Nematoda</taxon>
        <taxon>Chromadorea</taxon>
        <taxon>Rhabditida</taxon>
        <taxon>Tylenchina</taxon>
        <taxon>Panagrolaimomorpha</taxon>
        <taxon>Strongyloidoidea</taxon>
        <taxon>Steinernematidae</taxon>
        <taxon>Steinernema</taxon>
    </lineage>
</organism>
<keyword evidence="1" id="KW-1133">Transmembrane helix</keyword>
<feature type="transmembrane region" description="Helical" evidence="1">
    <location>
        <begin position="221"/>
        <end position="245"/>
    </location>
</feature>
<evidence type="ECO:0000313" key="3">
    <source>
        <dbReference type="WBParaSite" id="L893_g5727.t1"/>
    </source>
</evidence>
<accession>A0A1I8AGK9</accession>
<dbReference type="AlphaFoldDB" id="A0A1I8AGK9"/>